<name>A0A318JQZ2_9NEIS</name>
<keyword evidence="2" id="KW-1185">Reference proteome</keyword>
<dbReference type="AlphaFoldDB" id="A0A318JQZ2"/>
<gene>
    <name evidence="1" type="ORF">DFR38_101265</name>
</gene>
<dbReference type="Proteomes" id="UP000248395">
    <property type="component" value="Unassembled WGS sequence"/>
</dbReference>
<dbReference type="RefSeq" id="WP_146215894.1">
    <property type="nucleotide sequence ID" value="NZ_LNQU01000048.1"/>
</dbReference>
<accession>A0A318JQZ2</accession>
<organism evidence="1 2">
    <name type="scientific">Aquitalea magnusonii</name>
    <dbReference type="NCBI Taxonomy" id="332411"/>
    <lineage>
        <taxon>Bacteria</taxon>
        <taxon>Pseudomonadati</taxon>
        <taxon>Pseudomonadota</taxon>
        <taxon>Betaproteobacteria</taxon>
        <taxon>Neisseriales</taxon>
        <taxon>Chromobacteriaceae</taxon>
        <taxon>Aquitalea</taxon>
    </lineage>
</organism>
<proteinExistence type="predicted"/>
<dbReference type="Pfam" id="PF07459">
    <property type="entry name" value="CTX_RstB"/>
    <property type="match status" value="1"/>
</dbReference>
<dbReference type="EMBL" id="QJKC01000001">
    <property type="protein sequence ID" value="PXX51203.1"/>
    <property type="molecule type" value="Genomic_DNA"/>
</dbReference>
<evidence type="ECO:0000313" key="1">
    <source>
        <dbReference type="EMBL" id="PXX51203.1"/>
    </source>
</evidence>
<comment type="caution">
    <text evidence="1">The sequence shown here is derived from an EMBL/GenBank/DDBJ whole genome shotgun (WGS) entry which is preliminary data.</text>
</comment>
<reference evidence="1 2" key="1">
    <citation type="submission" date="2018-05" db="EMBL/GenBank/DDBJ databases">
        <title>Genomic Encyclopedia of Type Strains, Phase IV (KMG-IV): sequencing the most valuable type-strain genomes for metagenomic binning, comparative biology and taxonomic classification.</title>
        <authorList>
            <person name="Goeker M."/>
        </authorList>
    </citation>
    <scope>NUCLEOTIDE SEQUENCE [LARGE SCALE GENOMIC DNA]</scope>
    <source>
        <strain evidence="1 2">DSM 25134</strain>
    </source>
</reference>
<evidence type="ECO:0000313" key="2">
    <source>
        <dbReference type="Proteomes" id="UP000248395"/>
    </source>
</evidence>
<dbReference type="OrthoDB" id="8617512at2"/>
<sequence length="109" mass="11984">MKMLLTMFEHSFGVSQKSGKAYSMASLSAHFQASDFKKEGYTREVRGYEQAPVEVAESAIPKLKEMTYPCLADVVTGSRLTREGGKNIVVLVVENVTSWAALVPQPAKQ</sequence>
<protein>
    <submittedName>
        <fullName evidence="1">Uncharacterized protein</fullName>
    </submittedName>
</protein>
<dbReference type="InterPro" id="IPR010008">
    <property type="entry name" value="Vibrio_Phage_CTX_RstB"/>
</dbReference>